<reference evidence="1" key="1">
    <citation type="journal article" date="2013" name="Genome Announc.">
        <title>Draft Genome Sequence of Loktanella cinnabarina LL-001T, Isolated from Deep-Sea Floor Sediment.</title>
        <authorList>
            <person name="Nishi S."/>
            <person name="Tsubouchi T."/>
            <person name="Takaki Y."/>
            <person name="Koyanagi R."/>
            <person name="Satoh N."/>
            <person name="Maruyama T."/>
            <person name="Hatada Y."/>
        </authorList>
    </citation>
    <scope>NUCLEOTIDE SEQUENCE [LARGE SCALE GENOMIC DNA]</scope>
    <source>
        <strain evidence="1">LL-001</strain>
    </source>
</reference>
<gene>
    <name evidence="1" type="ORF">MBELCI_2486</name>
</gene>
<dbReference type="Gene3D" id="3.40.50.2300">
    <property type="match status" value="2"/>
</dbReference>
<dbReference type="Proteomes" id="UP000016566">
    <property type="component" value="Unassembled WGS sequence"/>
</dbReference>
<dbReference type="EMBL" id="BATB01000037">
    <property type="protein sequence ID" value="GAD56434.1"/>
    <property type="molecule type" value="Genomic_DNA"/>
</dbReference>
<proteinExistence type="predicted"/>
<dbReference type="eggNOG" id="COG0683">
    <property type="taxonomic scope" value="Bacteria"/>
</dbReference>
<name>U3AFI9_9RHOB</name>
<keyword evidence="2" id="KW-1185">Reference proteome</keyword>
<dbReference type="Pfam" id="PF13433">
    <property type="entry name" value="Peripla_BP_5"/>
    <property type="match status" value="1"/>
</dbReference>
<dbReference type="SUPFAM" id="SSF53822">
    <property type="entry name" value="Periplasmic binding protein-like I"/>
    <property type="match status" value="1"/>
</dbReference>
<evidence type="ECO:0000313" key="1">
    <source>
        <dbReference type="EMBL" id="GAD56434.1"/>
    </source>
</evidence>
<protein>
    <submittedName>
        <fullName evidence="1">Urea ABC transporter, urea binding protein</fullName>
    </submittedName>
</protein>
<dbReference type="PANTHER" id="PTHR47628">
    <property type="match status" value="1"/>
</dbReference>
<evidence type="ECO:0000313" key="2">
    <source>
        <dbReference type="Proteomes" id="UP000016566"/>
    </source>
</evidence>
<organism evidence="1 2">
    <name type="scientific">Limimaricola cinnabarinus LL-001</name>
    <dbReference type="NCBI Taxonomy" id="1337093"/>
    <lineage>
        <taxon>Bacteria</taxon>
        <taxon>Pseudomonadati</taxon>
        <taxon>Pseudomonadota</taxon>
        <taxon>Alphaproteobacteria</taxon>
        <taxon>Rhodobacterales</taxon>
        <taxon>Paracoccaceae</taxon>
        <taxon>Limimaricola</taxon>
    </lineage>
</organism>
<dbReference type="STRING" id="1337093.MBELCI_2486"/>
<dbReference type="InterPro" id="IPR028082">
    <property type="entry name" value="Peripla_BP_I"/>
</dbReference>
<dbReference type="AlphaFoldDB" id="U3AFI9"/>
<dbReference type="PANTHER" id="PTHR47628:SF1">
    <property type="entry name" value="ALIPHATIC AMIDASE EXPRESSION-REGULATING PROTEIN"/>
    <property type="match status" value="1"/>
</dbReference>
<accession>U3AFI9</accession>
<sequence length="357" mass="39119">MIMRRDITIGLLYSSVGEYAALSEACRRGALSAISDLNADPDGALTIEVVARDPGGNLDLYEPHCTEILRDREIRHVVGCVTSSSRKEVIPALEKAGGTLWYACPYEGFETSDRVIYTHACPNQHLLPLLHWVFSRFGRRGYLVGSNYIWGWEMNRVAREAIGRDNGVVTGERNLPLGDVDVARLIAEIRATKPDFVLNNLIGNSSYAFLAAMRELRESDPDFADGHCPVLSCNLTECELPALGELAEGLISAGPFFAGGRSESMAGARMLDSSLEAAAHRAVMALADLEIAGPRAALPRHGIDPETHHMMQPVLIARVEGGRFRVMHSEAAVEADPYLARRERWPGAMRPTLKLVT</sequence>
<comment type="caution">
    <text evidence="1">The sequence shown here is derived from an EMBL/GenBank/DDBJ whole genome shotgun (WGS) entry which is preliminary data.</text>
</comment>